<evidence type="ECO:0000313" key="2">
    <source>
        <dbReference type="Proteomes" id="UP000637643"/>
    </source>
</evidence>
<gene>
    <name evidence="1" type="ORF">GCM10010912_38080</name>
</gene>
<comment type="caution">
    <text evidence="1">The sequence shown here is derived from an EMBL/GenBank/DDBJ whole genome shotgun (WGS) entry which is preliminary data.</text>
</comment>
<proteinExistence type="predicted"/>
<accession>A0A917FM77</accession>
<evidence type="ECO:0000313" key="1">
    <source>
        <dbReference type="EMBL" id="GGF89340.1"/>
    </source>
</evidence>
<dbReference type="RefSeq" id="WP_189027657.1">
    <property type="nucleotide sequence ID" value="NZ_BMKR01000016.1"/>
</dbReference>
<dbReference type="EMBL" id="BMKR01000016">
    <property type="protein sequence ID" value="GGF89340.1"/>
    <property type="molecule type" value="Genomic_DNA"/>
</dbReference>
<sequence length="132" mass="14993">MGYRIVRGQKSNHVSHSYLLSIALGTSTYMQTHLKKLYQDYAFEYATIVIKARLKGKIAFEYVTIVAKARLKGKIAFEYAVLAKKARLEGKIAFGYPVLAKKAQLEGKPPRALLTSRVSTMKRRTERPAEKR</sequence>
<keyword evidence="2" id="KW-1185">Reference proteome</keyword>
<protein>
    <submittedName>
        <fullName evidence="1">Uncharacterized protein</fullName>
    </submittedName>
</protein>
<name>A0A917FM77_9BACL</name>
<dbReference type="Proteomes" id="UP000637643">
    <property type="component" value="Unassembled WGS sequence"/>
</dbReference>
<dbReference type="AlphaFoldDB" id="A0A917FM77"/>
<reference evidence="1" key="2">
    <citation type="submission" date="2020-09" db="EMBL/GenBank/DDBJ databases">
        <authorList>
            <person name="Sun Q."/>
            <person name="Zhou Y."/>
        </authorList>
    </citation>
    <scope>NUCLEOTIDE SEQUENCE</scope>
    <source>
        <strain evidence="1">CGMCC 1.16134</strain>
    </source>
</reference>
<reference evidence="1" key="1">
    <citation type="journal article" date="2014" name="Int. J. Syst. Evol. Microbiol.">
        <title>Complete genome sequence of Corynebacterium casei LMG S-19264T (=DSM 44701T), isolated from a smear-ripened cheese.</title>
        <authorList>
            <consortium name="US DOE Joint Genome Institute (JGI-PGF)"/>
            <person name="Walter F."/>
            <person name="Albersmeier A."/>
            <person name="Kalinowski J."/>
            <person name="Ruckert C."/>
        </authorList>
    </citation>
    <scope>NUCLEOTIDE SEQUENCE</scope>
    <source>
        <strain evidence="1">CGMCC 1.16134</strain>
    </source>
</reference>
<organism evidence="1 2">
    <name type="scientific">Paenibacillus albidus</name>
    <dbReference type="NCBI Taxonomy" id="2041023"/>
    <lineage>
        <taxon>Bacteria</taxon>
        <taxon>Bacillati</taxon>
        <taxon>Bacillota</taxon>
        <taxon>Bacilli</taxon>
        <taxon>Bacillales</taxon>
        <taxon>Paenibacillaceae</taxon>
        <taxon>Paenibacillus</taxon>
    </lineage>
</organism>